<proteinExistence type="predicted"/>
<dbReference type="EMBL" id="BMXG01000016">
    <property type="protein sequence ID" value="GHC06903.1"/>
    <property type="molecule type" value="Genomic_DNA"/>
</dbReference>
<comment type="caution">
    <text evidence="1">The sequence shown here is derived from an EMBL/GenBank/DDBJ whole genome shotgun (WGS) entry which is preliminary data.</text>
</comment>
<dbReference type="Proteomes" id="UP000642829">
    <property type="component" value="Unassembled WGS sequence"/>
</dbReference>
<dbReference type="AlphaFoldDB" id="A0A8J3DDA1"/>
<gene>
    <name evidence="1" type="ORF">GCM10007047_24950</name>
</gene>
<name>A0A8J3DDA1_9BACT</name>
<evidence type="ECO:0000313" key="2">
    <source>
        <dbReference type="Proteomes" id="UP000642829"/>
    </source>
</evidence>
<evidence type="ECO:0000313" key="1">
    <source>
        <dbReference type="EMBL" id="GHC06903.1"/>
    </source>
</evidence>
<accession>A0A8J3DDA1</accession>
<protein>
    <submittedName>
        <fullName evidence="1">Uncharacterized protein</fullName>
    </submittedName>
</protein>
<reference evidence="1" key="2">
    <citation type="submission" date="2020-09" db="EMBL/GenBank/DDBJ databases">
        <authorList>
            <person name="Sun Q."/>
            <person name="Kim S."/>
        </authorList>
    </citation>
    <scope>NUCLEOTIDE SEQUENCE</scope>
    <source>
        <strain evidence="1">KCTC 12870</strain>
    </source>
</reference>
<reference evidence="1" key="1">
    <citation type="journal article" date="2014" name="Int. J. Syst. Evol. Microbiol.">
        <title>Complete genome sequence of Corynebacterium casei LMG S-19264T (=DSM 44701T), isolated from a smear-ripened cheese.</title>
        <authorList>
            <consortium name="US DOE Joint Genome Institute (JGI-PGF)"/>
            <person name="Walter F."/>
            <person name="Albersmeier A."/>
            <person name="Kalinowski J."/>
            <person name="Ruckert C."/>
        </authorList>
    </citation>
    <scope>NUCLEOTIDE SEQUENCE</scope>
    <source>
        <strain evidence="1">KCTC 12870</strain>
    </source>
</reference>
<sequence length="196" mass="20826">MTEFQVGDTLAMSFTMTFDSVSSDITDSLSFGFQQNDATSYYAYLLPGDDANSSDVRYRTGGNGRYMASGGTPVTGADAYNTFFISNDFTPPNDTYSVSLTLSKTISGYDSALSIGGSSFVFTDLTFPSAVEELDINRAAFRNGDALGNLAITNLDVTFSTVPEPGDSALLVVLGVLGSVLLIRKKSGTLRISITE</sequence>
<organism evidence="1 2">
    <name type="scientific">Cerasicoccus arenae</name>
    <dbReference type="NCBI Taxonomy" id="424488"/>
    <lineage>
        <taxon>Bacteria</taxon>
        <taxon>Pseudomonadati</taxon>
        <taxon>Verrucomicrobiota</taxon>
        <taxon>Opitutia</taxon>
        <taxon>Puniceicoccales</taxon>
        <taxon>Cerasicoccaceae</taxon>
        <taxon>Cerasicoccus</taxon>
    </lineage>
</organism>
<keyword evidence="2" id="KW-1185">Reference proteome</keyword>
<dbReference type="RefSeq" id="WP_189515682.1">
    <property type="nucleotide sequence ID" value="NZ_BMXG01000016.1"/>
</dbReference>